<proteinExistence type="predicted"/>
<name>A0ABU6SSV9_9FABA</name>
<comment type="caution">
    <text evidence="1">The sequence shown here is derived from an EMBL/GenBank/DDBJ whole genome shotgun (WGS) entry which is preliminary data.</text>
</comment>
<sequence>MPDPSAGHELMSRLASYARRLLGISPKYGFSTVDCHGIYQSDLHYPFEYDPYPRQDQLMPNPSPRKESGLIALIPY</sequence>
<evidence type="ECO:0000313" key="1">
    <source>
        <dbReference type="EMBL" id="MED6139536.1"/>
    </source>
</evidence>
<evidence type="ECO:0000313" key="2">
    <source>
        <dbReference type="Proteomes" id="UP001341840"/>
    </source>
</evidence>
<organism evidence="1 2">
    <name type="scientific">Stylosanthes scabra</name>
    <dbReference type="NCBI Taxonomy" id="79078"/>
    <lineage>
        <taxon>Eukaryota</taxon>
        <taxon>Viridiplantae</taxon>
        <taxon>Streptophyta</taxon>
        <taxon>Embryophyta</taxon>
        <taxon>Tracheophyta</taxon>
        <taxon>Spermatophyta</taxon>
        <taxon>Magnoliopsida</taxon>
        <taxon>eudicotyledons</taxon>
        <taxon>Gunneridae</taxon>
        <taxon>Pentapetalae</taxon>
        <taxon>rosids</taxon>
        <taxon>fabids</taxon>
        <taxon>Fabales</taxon>
        <taxon>Fabaceae</taxon>
        <taxon>Papilionoideae</taxon>
        <taxon>50 kb inversion clade</taxon>
        <taxon>dalbergioids sensu lato</taxon>
        <taxon>Dalbergieae</taxon>
        <taxon>Pterocarpus clade</taxon>
        <taxon>Stylosanthes</taxon>
    </lineage>
</organism>
<gene>
    <name evidence="1" type="ORF">PIB30_084706</name>
</gene>
<accession>A0ABU6SSV9</accession>
<protein>
    <submittedName>
        <fullName evidence="1">Uncharacterized protein</fullName>
    </submittedName>
</protein>
<dbReference type="Proteomes" id="UP001341840">
    <property type="component" value="Unassembled WGS sequence"/>
</dbReference>
<reference evidence="1 2" key="1">
    <citation type="journal article" date="2023" name="Plants (Basel)">
        <title>Bridging the Gap: Combining Genomics and Transcriptomics Approaches to Understand Stylosanthes scabra, an Orphan Legume from the Brazilian Caatinga.</title>
        <authorList>
            <person name="Ferreira-Neto J.R.C."/>
            <person name="da Silva M.D."/>
            <person name="Binneck E."/>
            <person name="de Melo N.F."/>
            <person name="da Silva R.H."/>
            <person name="de Melo A.L.T.M."/>
            <person name="Pandolfi V."/>
            <person name="Bustamante F.O."/>
            <person name="Brasileiro-Vidal A.C."/>
            <person name="Benko-Iseppon A.M."/>
        </authorList>
    </citation>
    <scope>NUCLEOTIDE SEQUENCE [LARGE SCALE GENOMIC DNA]</scope>
    <source>
        <tissue evidence="1">Leaves</tissue>
    </source>
</reference>
<dbReference type="EMBL" id="JASCZI010061798">
    <property type="protein sequence ID" value="MED6139536.1"/>
    <property type="molecule type" value="Genomic_DNA"/>
</dbReference>
<keyword evidence="2" id="KW-1185">Reference proteome</keyword>